<dbReference type="InterPro" id="IPR012349">
    <property type="entry name" value="Split_barrel_FMN-bd"/>
</dbReference>
<dbReference type="GO" id="GO:0051287">
    <property type="term" value="F:NAD binding"/>
    <property type="evidence" value="ECO:0007669"/>
    <property type="project" value="InterPro"/>
</dbReference>
<evidence type="ECO:0000256" key="3">
    <source>
        <dbReference type="ARBA" id="ARBA00015398"/>
    </source>
</evidence>
<dbReference type="UniPathway" id="UPA00208">
    <property type="reaction ID" value="UER00416"/>
</dbReference>
<dbReference type="GO" id="GO:0042537">
    <property type="term" value="P:benzene-containing compound metabolic process"/>
    <property type="evidence" value="ECO:0007669"/>
    <property type="project" value="InterPro"/>
</dbReference>
<dbReference type="EMBL" id="LRBG01000009">
    <property type="protein sequence ID" value="KXU88262.1"/>
    <property type="molecule type" value="Genomic_DNA"/>
</dbReference>
<keyword evidence="9" id="KW-0503">Monooxygenase</keyword>
<evidence type="ECO:0000256" key="6">
    <source>
        <dbReference type="ARBA" id="ARBA00023002"/>
    </source>
</evidence>
<evidence type="ECO:0000256" key="7">
    <source>
        <dbReference type="ARBA" id="ARBA00023027"/>
    </source>
</evidence>
<dbReference type="NCBIfam" id="TIGR02296">
    <property type="entry name" value="HpaC"/>
    <property type="match status" value="1"/>
</dbReference>
<evidence type="ECO:0000259" key="8">
    <source>
        <dbReference type="SMART" id="SM00903"/>
    </source>
</evidence>
<dbReference type="Pfam" id="PF01613">
    <property type="entry name" value="Flavin_Reduct"/>
    <property type="match status" value="1"/>
</dbReference>
<organism evidence="9 10">
    <name type="scientific">Paraburkholderia monticola</name>
    <dbReference type="NCBI Taxonomy" id="1399968"/>
    <lineage>
        <taxon>Bacteria</taxon>
        <taxon>Pseudomonadati</taxon>
        <taxon>Pseudomonadota</taxon>
        <taxon>Betaproteobacteria</taxon>
        <taxon>Burkholderiales</taxon>
        <taxon>Burkholderiaceae</taxon>
        <taxon>Paraburkholderia</taxon>
    </lineage>
</organism>
<dbReference type="GO" id="GO:0006208">
    <property type="term" value="P:pyrimidine nucleobase catabolic process"/>
    <property type="evidence" value="ECO:0007669"/>
    <property type="project" value="TreeGrafter"/>
</dbReference>
<evidence type="ECO:0000256" key="4">
    <source>
        <dbReference type="ARBA" id="ARBA00022630"/>
    </source>
</evidence>
<dbReference type="OrthoDB" id="8525727at2"/>
<keyword evidence="5" id="KW-0058">Aromatic hydrocarbons catabolism</keyword>
<dbReference type="GO" id="GO:0042602">
    <property type="term" value="F:riboflavin reductase (NADPH) activity"/>
    <property type="evidence" value="ECO:0007669"/>
    <property type="project" value="TreeGrafter"/>
</dbReference>
<dbReference type="InterPro" id="IPR002563">
    <property type="entry name" value="Flavin_Rdtase-like_dom"/>
</dbReference>
<evidence type="ECO:0000256" key="5">
    <source>
        <dbReference type="ARBA" id="ARBA00022797"/>
    </source>
</evidence>
<dbReference type="RefSeq" id="WP_062128061.1">
    <property type="nucleotide sequence ID" value="NZ_LRBG01000009.1"/>
</dbReference>
<dbReference type="Gene3D" id="2.30.110.10">
    <property type="entry name" value="Electron Transport, Fmn-binding Protein, Chain A"/>
    <property type="match status" value="1"/>
</dbReference>
<sequence>MSSQPVQALAEVDENRQQFRQAMAHLGAAVNVITTAGPHGRCGITASAVCSVTDSPPTLLICMNRSSAMHAVFVGNRHVCINVLPASLESIARHFAGMTSLSMEDRFRLPVWDQGENDVPVLRGALASLQGRIVEAKEVGSHSVMFVETTQIRVRADGDSLIYFDRNFHRVPRAWKGQ</sequence>
<proteinExistence type="inferred from homology"/>
<evidence type="ECO:0000256" key="2">
    <source>
        <dbReference type="ARBA" id="ARBA00006032"/>
    </source>
</evidence>
<evidence type="ECO:0000256" key="1">
    <source>
        <dbReference type="ARBA" id="ARBA00005112"/>
    </source>
</evidence>
<dbReference type="SUPFAM" id="SSF50475">
    <property type="entry name" value="FMN-binding split barrel"/>
    <property type="match status" value="1"/>
</dbReference>
<reference evidence="9 10" key="1">
    <citation type="journal article" date="2015" name="Int. J. Syst. Evol. Microbiol.">
        <title>Burkholderia monticola sp. nov., isolated from mountain soil.</title>
        <authorList>
            <person name="Baek I."/>
            <person name="Seo B."/>
            <person name="Lee I."/>
            <person name="Yi H."/>
            <person name="Chun J."/>
        </authorList>
    </citation>
    <scope>NUCLEOTIDE SEQUENCE [LARGE SCALE GENOMIC DNA]</scope>
    <source>
        <strain evidence="9 10">JC2948</strain>
    </source>
</reference>
<keyword evidence="6" id="KW-0560">Oxidoreductase</keyword>
<dbReference type="Proteomes" id="UP000075613">
    <property type="component" value="Unassembled WGS sequence"/>
</dbReference>
<dbReference type="PANTHER" id="PTHR30466:SF1">
    <property type="entry name" value="FMN REDUCTASE (NADH) RUTF"/>
    <property type="match status" value="1"/>
</dbReference>
<comment type="similarity">
    <text evidence="2">Belongs to the non-flavoprotein flavin reductase family. HpaC subfamily.</text>
</comment>
<dbReference type="InterPro" id="IPR050268">
    <property type="entry name" value="NADH-dep_flavin_reductase"/>
</dbReference>
<comment type="pathway">
    <text evidence="1">Aromatic compound metabolism; 4-hydroxyphenylacetate degradation; pyruvate and succinate semialdehyde from 4-hydroxyphenylacetate: step 1/7.</text>
</comment>
<keyword evidence="10" id="KW-1185">Reference proteome</keyword>
<dbReference type="AlphaFoldDB" id="A0A149PTB8"/>
<accession>A0A149PTB8</accession>
<keyword evidence="4" id="KW-0285">Flavoprotein</keyword>
<name>A0A149PTB8_9BURK</name>
<dbReference type="PANTHER" id="PTHR30466">
    <property type="entry name" value="FLAVIN REDUCTASE"/>
    <property type="match status" value="1"/>
</dbReference>
<keyword evidence="7" id="KW-0520">NAD</keyword>
<protein>
    <recommendedName>
        <fullName evidence="3">4-hydroxyphenylacetate 3-monooxygenase reductase component</fullName>
    </recommendedName>
</protein>
<dbReference type="STRING" id="1399968.CI15_12185"/>
<dbReference type="GO" id="GO:0016651">
    <property type="term" value="F:oxidoreductase activity, acting on NAD(P)H"/>
    <property type="evidence" value="ECO:0007669"/>
    <property type="project" value="InterPro"/>
</dbReference>
<dbReference type="SMART" id="SM00903">
    <property type="entry name" value="Flavin_Reduct"/>
    <property type="match status" value="1"/>
</dbReference>
<dbReference type="GO" id="GO:0010181">
    <property type="term" value="F:FMN binding"/>
    <property type="evidence" value="ECO:0007669"/>
    <property type="project" value="InterPro"/>
</dbReference>
<evidence type="ECO:0000313" key="9">
    <source>
        <dbReference type="EMBL" id="KXU88262.1"/>
    </source>
</evidence>
<gene>
    <name evidence="9" type="ORF">CI15_12185</name>
</gene>
<evidence type="ECO:0000313" key="10">
    <source>
        <dbReference type="Proteomes" id="UP000075613"/>
    </source>
</evidence>
<dbReference type="GO" id="GO:0004497">
    <property type="term" value="F:monooxygenase activity"/>
    <property type="evidence" value="ECO:0007669"/>
    <property type="project" value="UniProtKB-KW"/>
</dbReference>
<comment type="caution">
    <text evidence="9">The sequence shown here is derived from an EMBL/GenBank/DDBJ whole genome shotgun (WGS) entry which is preliminary data.</text>
</comment>
<feature type="domain" description="Flavin reductase like" evidence="8">
    <location>
        <begin position="23"/>
        <end position="170"/>
    </location>
</feature>
<dbReference type="InterPro" id="IPR011982">
    <property type="entry name" value="HPA_mOase_red"/>
</dbReference>